<dbReference type="GO" id="GO:1902884">
    <property type="term" value="P:positive regulation of response to oxidative stress"/>
    <property type="evidence" value="ECO:0007669"/>
    <property type="project" value="InterPro"/>
</dbReference>
<keyword evidence="1" id="KW-0472">Membrane</keyword>
<dbReference type="EMBL" id="BTSX01000006">
    <property type="protein sequence ID" value="GMT05769.1"/>
    <property type="molecule type" value="Genomic_DNA"/>
</dbReference>
<dbReference type="GO" id="GO:0050650">
    <property type="term" value="P:chondroitin sulfate proteoglycan biosynthetic process"/>
    <property type="evidence" value="ECO:0007669"/>
    <property type="project" value="InterPro"/>
</dbReference>
<sequence>MVVNCALTRKFLLASSLLLFSIVILLDFLPRHISILTFQYDRAIVRPRDDREDVFVPKFKRYHDDKTEQERLKSVDNLGRMDLIVKANSDPLPPRTFTGSAKTMCSGGKNGSDVCIPKFKQLETRLRVADNYKLMTCIIQKSMSTVMTAIMCYLYNERAFTEAGREFARECTQIRFCQNKNEFGQVAGVRQAFNVTNKNETNKWRFTMITRDPVDRFLSGYVDKCIRIPHGSGYCNGCHRNMTCFILSEYDRIKSQLERGHLFRSFEDRHFFPQNWRCDLYREYNNYRFLRYSSDPSGTLLDDLIPILKEQDVPESSIQFIRYQLSTGRTVHSTVQSEARTFYEQRLRSSPFLLEYIVQIFYYDYVLLKYPFPEGF</sequence>
<comment type="caution">
    <text evidence="2">The sequence shown here is derived from an EMBL/GenBank/DDBJ whole genome shotgun (WGS) entry which is preliminary data.</text>
</comment>
<dbReference type="InterPro" id="IPR005331">
    <property type="entry name" value="Sulfotransferase"/>
</dbReference>
<dbReference type="Pfam" id="PF03567">
    <property type="entry name" value="Sulfotransfer_2"/>
    <property type="match status" value="1"/>
</dbReference>
<proteinExistence type="predicted"/>
<dbReference type="GO" id="GO:0047756">
    <property type="term" value="F:chondroitin 4-sulfotransferase activity"/>
    <property type="evidence" value="ECO:0007669"/>
    <property type="project" value="InterPro"/>
</dbReference>
<evidence type="ECO:0008006" key="4">
    <source>
        <dbReference type="Google" id="ProtNLM"/>
    </source>
</evidence>
<gene>
    <name evidence="2" type="ORF">PENTCL1PPCAC_27943</name>
</gene>
<dbReference type="PANTHER" id="PTHR22900:SF5">
    <property type="entry name" value="PROTEIN CBG14245"/>
    <property type="match status" value="1"/>
</dbReference>
<organism evidence="2 3">
    <name type="scientific">Pristionchus entomophagus</name>
    <dbReference type="NCBI Taxonomy" id="358040"/>
    <lineage>
        <taxon>Eukaryota</taxon>
        <taxon>Metazoa</taxon>
        <taxon>Ecdysozoa</taxon>
        <taxon>Nematoda</taxon>
        <taxon>Chromadorea</taxon>
        <taxon>Rhabditida</taxon>
        <taxon>Rhabditina</taxon>
        <taxon>Diplogasteromorpha</taxon>
        <taxon>Diplogasteroidea</taxon>
        <taxon>Neodiplogasteridae</taxon>
        <taxon>Pristionchus</taxon>
    </lineage>
</organism>
<protein>
    <recommendedName>
        <fullName evidence="4">Carbohydrate sulfotransferase</fullName>
    </recommendedName>
</protein>
<evidence type="ECO:0000256" key="1">
    <source>
        <dbReference type="SAM" id="Phobius"/>
    </source>
</evidence>
<keyword evidence="3" id="KW-1185">Reference proteome</keyword>
<accession>A0AAV5UIM6</accession>
<keyword evidence="1" id="KW-1133">Transmembrane helix</keyword>
<dbReference type="AlphaFoldDB" id="A0AAV5UIM6"/>
<evidence type="ECO:0000313" key="2">
    <source>
        <dbReference type="EMBL" id="GMT05769.1"/>
    </source>
</evidence>
<dbReference type="PANTHER" id="PTHR22900">
    <property type="entry name" value="PROTEIN CBG14245-RELATED"/>
    <property type="match status" value="1"/>
</dbReference>
<dbReference type="InterPro" id="IPR007669">
    <property type="entry name" value="Chst-1-like"/>
</dbReference>
<feature type="transmembrane region" description="Helical" evidence="1">
    <location>
        <begin position="12"/>
        <end position="29"/>
    </location>
</feature>
<name>A0AAV5UIM6_9BILA</name>
<evidence type="ECO:0000313" key="3">
    <source>
        <dbReference type="Proteomes" id="UP001432027"/>
    </source>
</evidence>
<reference evidence="2" key="1">
    <citation type="submission" date="2023-10" db="EMBL/GenBank/DDBJ databases">
        <title>Genome assembly of Pristionchus species.</title>
        <authorList>
            <person name="Yoshida K."/>
            <person name="Sommer R.J."/>
        </authorList>
    </citation>
    <scope>NUCLEOTIDE SEQUENCE</scope>
    <source>
        <strain evidence="2">RS0144</strain>
    </source>
</reference>
<dbReference type="Proteomes" id="UP001432027">
    <property type="component" value="Unassembled WGS sequence"/>
</dbReference>
<dbReference type="GO" id="GO:0016020">
    <property type="term" value="C:membrane"/>
    <property type="evidence" value="ECO:0007669"/>
    <property type="project" value="InterPro"/>
</dbReference>
<keyword evidence="1" id="KW-0812">Transmembrane</keyword>